<comment type="caution">
    <text evidence="2">The sequence shown here is derived from an EMBL/GenBank/DDBJ whole genome shotgun (WGS) entry which is preliminary data.</text>
</comment>
<name>A0A9J6FDT9_HAELO</name>
<protein>
    <recommendedName>
        <fullName evidence="4">Amidase</fullName>
    </recommendedName>
</protein>
<evidence type="ECO:0008006" key="4">
    <source>
        <dbReference type="Google" id="ProtNLM"/>
    </source>
</evidence>
<organism evidence="2 3">
    <name type="scientific">Haemaphysalis longicornis</name>
    <name type="common">Bush tick</name>
    <dbReference type="NCBI Taxonomy" id="44386"/>
    <lineage>
        <taxon>Eukaryota</taxon>
        <taxon>Metazoa</taxon>
        <taxon>Ecdysozoa</taxon>
        <taxon>Arthropoda</taxon>
        <taxon>Chelicerata</taxon>
        <taxon>Arachnida</taxon>
        <taxon>Acari</taxon>
        <taxon>Parasitiformes</taxon>
        <taxon>Ixodida</taxon>
        <taxon>Ixodoidea</taxon>
        <taxon>Ixodidae</taxon>
        <taxon>Haemaphysalinae</taxon>
        <taxon>Haemaphysalis</taxon>
    </lineage>
</organism>
<dbReference type="VEuPathDB" id="VectorBase:HLOH_060805"/>
<evidence type="ECO:0000313" key="2">
    <source>
        <dbReference type="EMBL" id="KAH9361138.1"/>
    </source>
</evidence>
<reference evidence="2 3" key="1">
    <citation type="journal article" date="2020" name="Cell">
        <title>Large-Scale Comparative Analyses of Tick Genomes Elucidate Their Genetic Diversity and Vector Capacities.</title>
        <authorList>
            <consortium name="Tick Genome and Microbiome Consortium (TIGMIC)"/>
            <person name="Jia N."/>
            <person name="Wang J."/>
            <person name="Shi W."/>
            <person name="Du L."/>
            <person name="Sun Y."/>
            <person name="Zhan W."/>
            <person name="Jiang J.F."/>
            <person name="Wang Q."/>
            <person name="Zhang B."/>
            <person name="Ji P."/>
            <person name="Bell-Sakyi L."/>
            <person name="Cui X.M."/>
            <person name="Yuan T.T."/>
            <person name="Jiang B.G."/>
            <person name="Yang W.F."/>
            <person name="Lam T.T."/>
            <person name="Chang Q.C."/>
            <person name="Ding S.J."/>
            <person name="Wang X.J."/>
            <person name="Zhu J.G."/>
            <person name="Ruan X.D."/>
            <person name="Zhao L."/>
            <person name="Wei J.T."/>
            <person name="Ye R.Z."/>
            <person name="Que T.C."/>
            <person name="Du C.H."/>
            <person name="Zhou Y.H."/>
            <person name="Cheng J.X."/>
            <person name="Dai P.F."/>
            <person name="Guo W.B."/>
            <person name="Han X.H."/>
            <person name="Huang E.J."/>
            <person name="Li L.F."/>
            <person name="Wei W."/>
            <person name="Gao Y.C."/>
            <person name="Liu J.Z."/>
            <person name="Shao H.Z."/>
            <person name="Wang X."/>
            <person name="Wang C.C."/>
            <person name="Yang T.C."/>
            <person name="Huo Q.B."/>
            <person name="Li W."/>
            <person name="Chen H.Y."/>
            <person name="Chen S.E."/>
            <person name="Zhou L.G."/>
            <person name="Ni X.B."/>
            <person name="Tian J.H."/>
            <person name="Sheng Y."/>
            <person name="Liu T."/>
            <person name="Pan Y.S."/>
            <person name="Xia L.Y."/>
            <person name="Li J."/>
            <person name="Zhao F."/>
            <person name="Cao W.C."/>
        </authorList>
    </citation>
    <scope>NUCLEOTIDE SEQUENCE [LARGE SCALE GENOMIC DNA]</scope>
    <source>
        <strain evidence="2">HaeL-2018</strain>
    </source>
</reference>
<dbReference type="AlphaFoldDB" id="A0A9J6FDT9"/>
<evidence type="ECO:0000256" key="1">
    <source>
        <dbReference type="SAM" id="SignalP"/>
    </source>
</evidence>
<keyword evidence="3" id="KW-1185">Reference proteome</keyword>
<sequence length="258" mass="27749">MGGWFMHGAPPGEHSWRLLALLSPLDGAATNDVPSLERWCESNGCPTAFIAPGALCSAHVCFLNGEQERANGRGGESVSPGSRLAVKDIIPVSRAVGRCPFSLSPETPLPFPERPARLVEPRSGGWRRVSRALAQIREQDSLSSRRCAPPLGVHFPVESISAGVRCSGCRSIGGSPGSTDRHFLLTGPLLTSLVPKYSHPLRAALSVANRPFPLLLRVSFDVTLTSSKRRRGVPMLFLGLPGQTCQHQRSTTVAHENH</sequence>
<keyword evidence="1" id="KW-0732">Signal</keyword>
<feature type="signal peptide" evidence="1">
    <location>
        <begin position="1"/>
        <end position="30"/>
    </location>
</feature>
<accession>A0A9J6FDT9</accession>
<dbReference type="Proteomes" id="UP000821853">
    <property type="component" value="Chromosome 1"/>
</dbReference>
<evidence type="ECO:0000313" key="3">
    <source>
        <dbReference type="Proteomes" id="UP000821853"/>
    </source>
</evidence>
<dbReference type="EMBL" id="JABSTR010000001">
    <property type="protein sequence ID" value="KAH9361138.1"/>
    <property type="molecule type" value="Genomic_DNA"/>
</dbReference>
<proteinExistence type="predicted"/>
<feature type="chain" id="PRO_5039894958" description="Amidase" evidence="1">
    <location>
        <begin position="31"/>
        <end position="258"/>
    </location>
</feature>
<gene>
    <name evidence="2" type="ORF">HPB48_003000</name>
</gene>